<name>X0U9L6_9ZZZZ</name>
<comment type="caution">
    <text evidence="3">The sequence shown here is derived from an EMBL/GenBank/DDBJ whole genome shotgun (WGS) entry which is preliminary data.</text>
</comment>
<dbReference type="GO" id="GO:0016757">
    <property type="term" value="F:glycosyltransferase activity"/>
    <property type="evidence" value="ECO:0007669"/>
    <property type="project" value="TreeGrafter"/>
</dbReference>
<dbReference type="Gene3D" id="3.40.50.2000">
    <property type="entry name" value="Glycogen Phosphorylase B"/>
    <property type="match status" value="2"/>
</dbReference>
<dbReference type="Pfam" id="PF13439">
    <property type="entry name" value="Glyco_transf_4"/>
    <property type="match status" value="1"/>
</dbReference>
<proteinExistence type="predicted"/>
<feature type="domain" description="Glycosyltransferase subfamily 4-like N-terminal" evidence="2">
    <location>
        <begin position="6"/>
        <end position="180"/>
    </location>
</feature>
<keyword evidence="1" id="KW-0808">Transferase</keyword>
<dbReference type="InterPro" id="IPR028098">
    <property type="entry name" value="Glyco_trans_4-like_N"/>
</dbReference>
<dbReference type="CDD" id="cd03809">
    <property type="entry name" value="GT4_MtfB-like"/>
    <property type="match status" value="1"/>
</dbReference>
<feature type="non-terminal residue" evidence="3">
    <location>
        <position position="266"/>
    </location>
</feature>
<evidence type="ECO:0000313" key="3">
    <source>
        <dbReference type="EMBL" id="GAG02250.1"/>
    </source>
</evidence>
<feature type="non-terminal residue" evidence="3">
    <location>
        <position position="1"/>
    </location>
</feature>
<dbReference type="PANTHER" id="PTHR46401:SF2">
    <property type="entry name" value="GLYCOSYLTRANSFERASE WBBK-RELATED"/>
    <property type="match status" value="1"/>
</dbReference>
<protein>
    <recommendedName>
        <fullName evidence="2">Glycosyltransferase subfamily 4-like N-terminal domain-containing protein</fullName>
    </recommendedName>
</protein>
<dbReference type="PANTHER" id="PTHR46401">
    <property type="entry name" value="GLYCOSYLTRANSFERASE WBBK-RELATED"/>
    <property type="match status" value="1"/>
</dbReference>
<evidence type="ECO:0000256" key="1">
    <source>
        <dbReference type="ARBA" id="ARBA00022679"/>
    </source>
</evidence>
<dbReference type="EMBL" id="BARS01026586">
    <property type="protein sequence ID" value="GAG02250.1"/>
    <property type="molecule type" value="Genomic_DNA"/>
</dbReference>
<reference evidence="3" key="1">
    <citation type="journal article" date="2014" name="Front. Microbiol.">
        <title>High frequency of phylogenetically diverse reductive dehalogenase-homologous genes in deep subseafloor sedimentary metagenomes.</title>
        <authorList>
            <person name="Kawai M."/>
            <person name="Futagami T."/>
            <person name="Toyoda A."/>
            <person name="Takaki Y."/>
            <person name="Nishi S."/>
            <person name="Hori S."/>
            <person name="Arai W."/>
            <person name="Tsubouchi T."/>
            <person name="Morono Y."/>
            <person name="Uchiyama I."/>
            <person name="Ito T."/>
            <person name="Fujiyama A."/>
            <person name="Inagaki F."/>
            <person name="Takami H."/>
        </authorList>
    </citation>
    <scope>NUCLEOTIDE SEQUENCE</scope>
    <source>
        <strain evidence="3">Expedition CK06-06</strain>
    </source>
</reference>
<dbReference type="GO" id="GO:0009103">
    <property type="term" value="P:lipopolysaccharide biosynthetic process"/>
    <property type="evidence" value="ECO:0007669"/>
    <property type="project" value="TreeGrafter"/>
</dbReference>
<sequence>SKKFTGIERYAYELALRLPEHHEHVSYLKNGVITEEFQLNLPIPDAKRNLKSYLVKILLSKYLSPVMFPVLSFYSKQKNRLLKKPSFAMSSDKDFIYHNPNYFVPEILEMPSIITIHDVSHIDVPQYHSEPTLVWLTKNLPQSIERSNHIITVSEFTKRRLVDYFKVNPETISVTYNGISEAFKPYSQEECHSVLVKYGLRYKGFLLSVGTIEPRKNIDSLLSAFEQLPTAEISHFPLVLVGKSRWKNKQLLHRIQRLVTAGKILY</sequence>
<organism evidence="3">
    <name type="scientific">marine sediment metagenome</name>
    <dbReference type="NCBI Taxonomy" id="412755"/>
    <lineage>
        <taxon>unclassified sequences</taxon>
        <taxon>metagenomes</taxon>
        <taxon>ecological metagenomes</taxon>
    </lineage>
</organism>
<dbReference type="SUPFAM" id="SSF53756">
    <property type="entry name" value="UDP-Glycosyltransferase/glycogen phosphorylase"/>
    <property type="match status" value="1"/>
</dbReference>
<accession>X0U9L6</accession>
<gene>
    <name evidence="3" type="ORF">S01H1_41885</name>
</gene>
<dbReference type="AlphaFoldDB" id="X0U9L6"/>
<evidence type="ECO:0000259" key="2">
    <source>
        <dbReference type="Pfam" id="PF13439"/>
    </source>
</evidence>